<dbReference type="InterPro" id="IPR044685">
    <property type="entry name" value="CPD1-like"/>
</dbReference>
<proteinExistence type="predicted"/>
<sequence length="114" mass="12470">MGTTRSINGLKGVLSGEMLQEWMSRASDAMARGWYWKYKLLSMNVDGIQSIGDLGDSVQRATIDVTLNEAAELVHPGSPLNDDAYKSTYRVQYQASNAGGGWKLCGSTILRLKP</sequence>
<dbReference type="AlphaFoldDB" id="A0AAE0FQT5"/>
<dbReference type="Pfam" id="PF13355">
    <property type="entry name" value="ARC6-like_IMS"/>
    <property type="match status" value="1"/>
</dbReference>
<protein>
    <submittedName>
        <fullName evidence="2">Arc6-like protein</fullName>
    </submittedName>
</protein>
<dbReference type="PANTHER" id="PTHR33925:SF1">
    <property type="entry name" value="PROTEIN ACCUMULATION AND REPLICATION OF CHLOROPLASTS 6, CHLOROPLASTIC"/>
    <property type="match status" value="1"/>
</dbReference>
<feature type="domain" description="Plastid division protein CDP1-like IMS" evidence="1">
    <location>
        <begin position="1"/>
        <end position="104"/>
    </location>
</feature>
<dbReference type="EMBL" id="LGRX02014608">
    <property type="protein sequence ID" value="KAK3264352.1"/>
    <property type="molecule type" value="Genomic_DNA"/>
</dbReference>
<name>A0AAE0FQT5_9CHLO</name>
<comment type="caution">
    <text evidence="2">The sequence shown here is derived from an EMBL/GenBank/DDBJ whole genome shotgun (WGS) entry which is preliminary data.</text>
</comment>
<dbReference type="PANTHER" id="PTHR33925">
    <property type="entry name" value="PLASTID DIVISION PROTEIN CDP1, CHLOROPLASTIC-RELATED"/>
    <property type="match status" value="1"/>
</dbReference>
<gene>
    <name evidence="2" type="ORF">CYMTET_26903</name>
</gene>
<evidence type="ECO:0000313" key="2">
    <source>
        <dbReference type="EMBL" id="KAK3264352.1"/>
    </source>
</evidence>
<organism evidence="2 3">
    <name type="scientific">Cymbomonas tetramitiformis</name>
    <dbReference type="NCBI Taxonomy" id="36881"/>
    <lineage>
        <taxon>Eukaryota</taxon>
        <taxon>Viridiplantae</taxon>
        <taxon>Chlorophyta</taxon>
        <taxon>Pyramimonadophyceae</taxon>
        <taxon>Pyramimonadales</taxon>
        <taxon>Pyramimonadaceae</taxon>
        <taxon>Cymbomonas</taxon>
    </lineage>
</organism>
<dbReference type="InterPro" id="IPR025344">
    <property type="entry name" value="CDP1-like_IMS"/>
</dbReference>
<evidence type="ECO:0000313" key="3">
    <source>
        <dbReference type="Proteomes" id="UP001190700"/>
    </source>
</evidence>
<reference evidence="2 3" key="1">
    <citation type="journal article" date="2015" name="Genome Biol. Evol.">
        <title>Comparative Genomics of a Bacterivorous Green Alga Reveals Evolutionary Causalities and Consequences of Phago-Mixotrophic Mode of Nutrition.</title>
        <authorList>
            <person name="Burns J.A."/>
            <person name="Paasch A."/>
            <person name="Narechania A."/>
            <person name="Kim E."/>
        </authorList>
    </citation>
    <scope>NUCLEOTIDE SEQUENCE [LARGE SCALE GENOMIC DNA]</scope>
    <source>
        <strain evidence="2 3">PLY_AMNH</strain>
    </source>
</reference>
<keyword evidence="3" id="KW-1185">Reference proteome</keyword>
<accession>A0AAE0FQT5</accession>
<evidence type="ECO:0000259" key="1">
    <source>
        <dbReference type="Pfam" id="PF13355"/>
    </source>
</evidence>
<dbReference type="Proteomes" id="UP001190700">
    <property type="component" value="Unassembled WGS sequence"/>
</dbReference>